<dbReference type="EMBL" id="JBHTLS010000006">
    <property type="protein sequence ID" value="MFD1103559.1"/>
    <property type="molecule type" value="Genomic_DNA"/>
</dbReference>
<dbReference type="RefSeq" id="WP_380908601.1">
    <property type="nucleotide sequence ID" value="NZ_JBHTLS010000006.1"/>
</dbReference>
<gene>
    <name evidence="1" type="ORF">ACFQ24_01330</name>
</gene>
<evidence type="ECO:0000313" key="2">
    <source>
        <dbReference type="Proteomes" id="UP001597203"/>
    </source>
</evidence>
<dbReference type="Proteomes" id="UP001597203">
    <property type="component" value="Unassembled WGS sequence"/>
</dbReference>
<name>A0ABW3NV35_9SPHN</name>
<proteinExistence type="predicted"/>
<evidence type="ECO:0008006" key="3">
    <source>
        <dbReference type="Google" id="ProtNLM"/>
    </source>
</evidence>
<keyword evidence="2" id="KW-1185">Reference proteome</keyword>
<comment type="caution">
    <text evidence="1">The sequence shown here is derived from an EMBL/GenBank/DDBJ whole genome shotgun (WGS) entry which is preliminary data.</text>
</comment>
<evidence type="ECO:0000313" key="1">
    <source>
        <dbReference type="EMBL" id="MFD1103559.1"/>
    </source>
</evidence>
<accession>A0ABW3NV35</accession>
<sequence length="191" mass="22269">MTTIVLSNGHLRTETIEAAIDVLIEILRDHPLNRLFEKYGNFVERDARNLRGEWLEGVENAVSFFGNFFDRSHVFDIVSNDAHHVERLCTAIAANRQRADYLRQPPPYDPAKLVVERKRISATQMEVVLIYDGQRIEPNGGSIRPERRGRHEERDAYYWHDWHGIARRELARRHVEAFDRGLKTREPPASS</sequence>
<organism evidence="1 2">
    <name type="scientific">Sphingobium olei</name>
    <dbReference type="NCBI Taxonomy" id="420955"/>
    <lineage>
        <taxon>Bacteria</taxon>
        <taxon>Pseudomonadati</taxon>
        <taxon>Pseudomonadota</taxon>
        <taxon>Alphaproteobacteria</taxon>
        <taxon>Sphingomonadales</taxon>
        <taxon>Sphingomonadaceae</taxon>
        <taxon>Sphingobium</taxon>
    </lineage>
</organism>
<reference evidence="2" key="1">
    <citation type="journal article" date="2019" name="Int. J. Syst. Evol. Microbiol.">
        <title>The Global Catalogue of Microorganisms (GCM) 10K type strain sequencing project: providing services to taxonomists for standard genome sequencing and annotation.</title>
        <authorList>
            <consortium name="The Broad Institute Genomics Platform"/>
            <consortium name="The Broad Institute Genome Sequencing Center for Infectious Disease"/>
            <person name="Wu L."/>
            <person name="Ma J."/>
        </authorList>
    </citation>
    <scope>NUCLEOTIDE SEQUENCE [LARGE SCALE GENOMIC DNA]</scope>
    <source>
        <strain evidence="2">CCUG 54329</strain>
    </source>
</reference>
<protein>
    <recommendedName>
        <fullName evidence="3">Nuclear transport factor 2 family protein</fullName>
    </recommendedName>
</protein>